<comment type="caution">
    <text evidence="7">The sequence shown here is derived from an EMBL/GenBank/DDBJ whole genome shotgun (WGS) entry which is preliminary data.</text>
</comment>
<dbReference type="SUPFAM" id="SSF158472">
    <property type="entry name" value="HAMP domain-like"/>
    <property type="match status" value="1"/>
</dbReference>
<dbReference type="AlphaFoldDB" id="A0A7W6CB19"/>
<dbReference type="SMART" id="SM00304">
    <property type="entry name" value="HAMP"/>
    <property type="match status" value="2"/>
</dbReference>
<keyword evidence="3" id="KW-0807">Transducer</keyword>
<dbReference type="Pfam" id="PF12729">
    <property type="entry name" value="4HB_MCP_1"/>
    <property type="match status" value="1"/>
</dbReference>
<dbReference type="Pfam" id="PF00015">
    <property type="entry name" value="MCPsignal"/>
    <property type="match status" value="1"/>
</dbReference>
<dbReference type="InterPro" id="IPR004089">
    <property type="entry name" value="MCPsignal_dom"/>
</dbReference>
<feature type="domain" description="Methyl-accepting transducer" evidence="5">
    <location>
        <begin position="329"/>
        <end position="558"/>
    </location>
</feature>
<feature type="transmembrane region" description="Helical" evidence="4">
    <location>
        <begin position="192"/>
        <end position="211"/>
    </location>
</feature>
<evidence type="ECO:0000256" key="3">
    <source>
        <dbReference type="PROSITE-ProRule" id="PRU00284"/>
    </source>
</evidence>
<name>A0A7W6CB19_9SPHN</name>
<dbReference type="PANTHER" id="PTHR43531">
    <property type="entry name" value="PROTEIN ICFG"/>
    <property type="match status" value="1"/>
</dbReference>
<keyword evidence="8" id="KW-1185">Reference proteome</keyword>
<dbReference type="InterPro" id="IPR004090">
    <property type="entry name" value="Chemotax_Me-accpt_rcpt"/>
</dbReference>
<reference evidence="7 8" key="1">
    <citation type="submission" date="2020-08" db="EMBL/GenBank/DDBJ databases">
        <title>Genomic Encyclopedia of Type Strains, Phase IV (KMG-IV): sequencing the most valuable type-strain genomes for metagenomic binning, comparative biology and taxonomic classification.</title>
        <authorList>
            <person name="Goeker M."/>
        </authorList>
    </citation>
    <scope>NUCLEOTIDE SEQUENCE [LARGE SCALE GENOMIC DNA]</scope>
    <source>
        <strain evidence="7 8">DSM 27057</strain>
    </source>
</reference>
<dbReference type="SUPFAM" id="SSF58104">
    <property type="entry name" value="Methyl-accepting chemotaxis protein (MCP) signaling domain"/>
    <property type="match status" value="1"/>
</dbReference>
<evidence type="ECO:0000259" key="5">
    <source>
        <dbReference type="PROSITE" id="PS50111"/>
    </source>
</evidence>
<dbReference type="Gene3D" id="1.10.287.950">
    <property type="entry name" value="Methyl-accepting chemotaxis protein"/>
    <property type="match status" value="1"/>
</dbReference>
<dbReference type="PROSITE" id="PS50885">
    <property type="entry name" value="HAMP"/>
    <property type="match status" value="2"/>
</dbReference>
<dbReference type="Proteomes" id="UP000548867">
    <property type="component" value="Unassembled WGS sequence"/>
</dbReference>
<dbReference type="InterPro" id="IPR051310">
    <property type="entry name" value="MCP_chemotaxis"/>
</dbReference>
<keyword evidence="4" id="KW-1133">Transmembrane helix</keyword>
<dbReference type="CDD" id="cd06225">
    <property type="entry name" value="HAMP"/>
    <property type="match status" value="1"/>
</dbReference>
<evidence type="ECO:0000256" key="1">
    <source>
        <dbReference type="ARBA" id="ARBA00022500"/>
    </source>
</evidence>
<gene>
    <name evidence="7" type="ORF">GGR38_000195</name>
</gene>
<dbReference type="Gene3D" id="6.10.340.10">
    <property type="match status" value="1"/>
</dbReference>
<dbReference type="GO" id="GO:0007165">
    <property type="term" value="P:signal transduction"/>
    <property type="evidence" value="ECO:0007669"/>
    <property type="project" value="UniProtKB-KW"/>
</dbReference>
<comment type="similarity">
    <text evidence="2">Belongs to the methyl-accepting chemotaxis (MCP) protein family.</text>
</comment>
<evidence type="ECO:0000256" key="2">
    <source>
        <dbReference type="ARBA" id="ARBA00029447"/>
    </source>
</evidence>
<protein>
    <submittedName>
        <fullName evidence="7">Methyl-accepting chemotaxis protein</fullName>
    </submittedName>
</protein>
<keyword evidence="4" id="KW-0472">Membrane</keyword>
<dbReference type="InterPro" id="IPR024478">
    <property type="entry name" value="HlyB_4HB_MCP"/>
</dbReference>
<dbReference type="RefSeq" id="WP_183621839.1">
    <property type="nucleotide sequence ID" value="NZ_JACIDX010000001.1"/>
</dbReference>
<accession>A0A7W6CB19</accession>
<keyword evidence="4" id="KW-0812">Transmembrane</keyword>
<evidence type="ECO:0000313" key="8">
    <source>
        <dbReference type="Proteomes" id="UP000548867"/>
    </source>
</evidence>
<dbReference type="GO" id="GO:0004888">
    <property type="term" value="F:transmembrane signaling receptor activity"/>
    <property type="evidence" value="ECO:0007669"/>
    <property type="project" value="InterPro"/>
</dbReference>
<dbReference type="GO" id="GO:0006935">
    <property type="term" value="P:chemotaxis"/>
    <property type="evidence" value="ECO:0007669"/>
    <property type="project" value="UniProtKB-KW"/>
</dbReference>
<dbReference type="Pfam" id="PF00672">
    <property type="entry name" value="HAMP"/>
    <property type="match status" value="1"/>
</dbReference>
<dbReference type="InterPro" id="IPR003660">
    <property type="entry name" value="HAMP_dom"/>
</dbReference>
<feature type="domain" description="HAMP" evidence="6">
    <location>
        <begin position="272"/>
        <end position="324"/>
    </location>
</feature>
<dbReference type="GO" id="GO:0016020">
    <property type="term" value="C:membrane"/>
    <property type="evidence" value="ECO:0007669"/>
    <property type="project" value="InterPro"/>
</dbReference>
<dbReference type="PANTHER" id="PTHR43531:SF11">
    <property type="entry name" value="METHYL-ACCEPTING CHEMOTAXIS PROTEIN 3"/>
    <property type="match status" value="1"/>
</dbReference>
<dbReference type="EMBL" id="JACIDX010000001">
    <property type="protein sequence ID" value="MBB3953283.1"/>
    <property type="molecule type" value="Genomic_DNA"/>
</dbReference>
<dbReference type="PRINTS" id="PR00260">
    <property type="entry name" value="CHEMTRNSDUCR"/>
</dbReference>
<sequence>MLARAKISTLVAAGSLSLAAIIGLGAGLAVQGATAMRTDMAYVASNSVPSVDKLNSIIIDFEIARIRMSRLILAQSPDEATKQSESLDKALAKAERGIADYKRLISDKEDARLYEDFVRRWQLFRQDLEAIRSAELKNQHDRAITLFNGDIVDHSRALQAAIEADKDYNVKLTDDISNRVLAQADTAIQRNIVLGILGVGIGLLVLLMFSIRVSRPVLQLKNAMGDMAAGDLDRDIPGIDKSDELGDIARALEEIRQSVANRSRAEAEAKLEAQQRITGALERGLAALRQGRLDERLDEEFPVEYEQLRNDFNATAASLSEQISAVSVSSNAVRSGAGEISSAAQDLAHRTELQAASLGNTANTVRELAHSVAQTGQGVTSVAGSAHEAEQEASNSGELMRGAVAAMQSIAATSDKMRSIVEIIDGISFQTNLLALNAGVEAARAGDAGRGFAVVATEVRNLAERSALAAKEIGALIVHSGEEVRAGVDMVSRTQSSLERIVERSTEVAGMLSTLATNAAQQSEAIAGVNQVLNELDMATQQNAALVEESTAASRSLAHEAERLSGVVQRFTLARRSTRGGLRHAA</sequence>
<proteinExistence type="inferred from homology"/>
<evidence type="ECO:0000313" key="7">
    <source>
        <dbReference type="EMBL" id="MBB3953283.1"/>
    </source>
</evidence>
<evidence type="ECO:0000256" key="4">
    <source>
        <dbReference type="SAM" id="Phobius"/>
    </source>
</evidence>
<feature type="domain" description="HAMP" evidence="6">
    <location>
        <begin position="211"/>
        <end position="264"/>
    </location>
</feature>
<dbReference type="SMART" id="SM00283">
    <property type="entry name" value="MA"/>
    <property type="match status" value="1"/>
</dbReference>
<dbReference type="PROSITE" id="PS50111">
    <property type="entry name" value="CHEMOTAXIS_TRANSDUC_2"/>
    <property type="match status" value="1"/>
</dbReference>
<organism evidence="7 8">
    <name type="scientific">Novosphingobium sediminicola</name>
    <dbReference type="NCBI Taxonomy" id="563162"/>
    <lineage>
        <taxon>Bacteria</taxon>
        <taxon>Pseudomonadati</taxon>
        <taxon>Pseudomonadota</taxon>
        <taxon>Alphaproteobacteria</taxon>
        <taxon>Sphingomonadales</taxon>
        <taxon>Sphingomonadaceae</taxon>
        <taxon>Novosphingobium</taxon>
    </lineage>
</organism>
<evidence type="ECO:0000259" key="6">
    <source>
        <dbReference type="PROSITE" id="PS50885"/>
    </source>
</evidence>
<keyword evidence="1" id="KW-0145">Chemotaxis</keyword>